<dbReference type="CDD" id="cd13999">
    <property type="entry name" value="STKc_MAP3K-like"/>
    <property type="match status" value="1"/>
</dbReference>
<dbReference type="Gene3D" id="1.10.510.10">
    <property type="entry name" value="Transferase(Phosphotransferase) domain 1"/>
    <property type="match status" value="1"/>
</dbReference>
<dbReference type="GO" id="GO:0004674">
    <property type="term" value="F:protein serine/threonine kinase activity"/>
    <property type="evidence" value="ECO:0007669"/>
    <property type="project" value="UniProtKB-KW"/>
</dbReference>
<feature type="region of interest" description="Disordered" evidence="5">
    <location>
        <begin position="396"/>
        <end position="420"/>
    </location>
</feature>
<evidence type="ECO:0000259" key="8">
    <source>
        <dbReference type="PROSITE" id="PS50011"/>
    </source>
</evidence>
<keyword evidence="7" id="KW-0732">Signal</keyword>
<evidence type="ECO:0000256" key="7">
    <source>
        <dbReference type="SAM" id="SignalP"/>
    </source>
</evidence>
<dbReference type="EMBL" id="BLQM01000048">
    <property type="protein sequence ID" value="GMH55869.1"/>
    <property type="molecule type" value="Genomic_DNA"/>
</dbReference>
<evidence type="ECO:0000256" key="1">
    <source>
        <dbReference type="ARBA" id="ARBA00022527"/>
    </source>
</evidence>
<feature type="binding site" evidence="4">
    <location>
        <position position="648"/>
    </location>
    <ligand>
        <name>ATP</name>
        <dbReference type="ChEBI" id="CHEBI:30616"/>
    </ligand>
</feature>
<dbReference type="InterPro" id="IPR011009">
    <property type="entry name" value="Kinase-like_dom_sf"/>
</dbReference>
<keyword evidence="2 4" id="KW-0547">Nucleotide-binding</keyword>
<evidence type="ECO:0000313" key="10">
    <source>
        <dbReference type="Proteomes" id="UP001162640"/>
    </source>
</evidence>
<organism evidence="9 10">
    <name type="scientific">Triparma laevis f. inornata</name>
    <dbReference type="NCBI Taxonomy" id="1714386"/>
    <lineage>
        <taxon>Eukaryota</taxon>
        <taxon>Sar</taxon>
        <taxon>Stramenopiles</taxon>
        <taxon>Ochrophyta</taxon>
        <taxon>Bolidophyceae</taxon>
        <taxon>Parmales</taxon>
        <taxon>Triparmaceae</taxon>
        <taxon>Triparma</taxon>
    </lineage>
</organism>
<proteinExistence type="predicted"/>
<feature type="signal peptide" evidence="7">
    <location>
        <begin position="1"/>
        <end position="34"/>
    </location>
</feature>
<dbReference type="PROSITE" id="PS50011">
    <property type="entry name" value="PROTEIN_KINASE_DOM"/>
    <property type="match status" value="1"/>
</dbReference>
<keyword evidence="1" id="KW-0418">Kinase</keyword>
<dbReference type="InterPro" id="IPR000719">
    <property type="entry name" value="Prot_kinase_dom"/>
</dbReference>
<evidence type="ECO:0000256" key="3">
    <source>
        <dbReference type="ARBA" id="ARBA00022840"/>
    </source>
</evidence>
<dbReference type="InterPro" id="IPR001245">
    <property type="entry name" value="Ser-Thr/Tyr_kinase_cat_dom"/>
</dbReference>
<feature type="compositionally biased region" description="Basic residues" evidence="5">
    <location>
        <begin position="948"/>
        <end position="963"/>
    </location>
</feature>
<feature type="region of interest" description="Disordered" evidence="5">
    <location>
        <begin position="927"/>
        <end position="963"/>
    </location>
</feature>
<keyword evidence="6" id="KW-1133">Transmembrane helix</keyword>
<dbReference type="AlphaFoldDB" id="A0A9W6ZSP2"/>
<dbReference type="Pfam" id="PF07714">
    <property type="entry name" value="PK_Tyr_Ser-Thr"/>
    <property type="match status" value="1"/>
</dbReference>
<gene>
    <name evidence="9" type="ORF">TL16_g02008</name>
</gene>
<feature type="transmembrane region" description="Helical" evidence="6">
    <location>
        <begin position="540"/>
        <end position="560"/>
    </location>
</feature>
<name>A0A9W6ZSP2_9STRA</name>
<evidence type="ECO:0000256" key="4">
    <source>
        <dbReference type="PROSITE-ProRule" id="PRU10141"/>
    </source>
</evidence>
<feature type="chain" id="PRO_5040945745" description="Protein kinase domain-containing protein" evidence="7">
    <location>
        <begin position="35"/>
        <end position="963"/>
    </location>
</feature>
<keyword evidence="6" id="KW-0812">Transmembrane</keyword>
<accession>A0A9W6ZSP2</accession>
<dbReference type="InterPro" id="IPR051681">
    <property type="entry name" value="Ser/Thr_Kinases-Pseudokinases"/>
</dbReference>
<evidence type="ECO:0000256" key="6">
    <source>
        <dbReference type="SAM" id="Phobius"/>
    </source>
</evidence>
<comment type="caution">
    <text evidence="9">The sequence shown here is derived from an EMBL/GenBank/DDBJ whole genome shotgun (WGS) entry which is preliminary data.</text>
</comment>
<reference evidence="10" key="1">
    <citation type="journal article" date="2023" name="Commun. Biol.">
        <title>Genome analysis of Parmales, the sister group of diatoms, reveals the evolutionary specialization of diatoms from phago-mixotrophs to photoautotrophs.</title>
        <authorList>
            <person name="Ban H."/>
            <person name="Sato S."/>
            <person name="Yoshikawa S."/>
            <person name="Yamada K."/>
            <person name="Nakamura Y."/>
            <person name="Ichinomiya M."/>
            <person name="Sato N."/>
            <person name="Blanc-Mathieu R."/>
            <person name="Endo H."/>
            <person name="Kuwata A."/>
            <person name="Ogata H."/>
        </authorList>
    </citation>
    <scope>NUCLEOTIDE SEQUENCE [LARGE SCALE GENOMIC DNA]</scope>
</reference>
<dbReference type="PROSITE" id="PS00107">
    <property type="entry name" value="PROTEIN_KINASE_ATP"/>
    <property type="match status" value="1"/>
</dbReference>
<dbReference type="GO" id="GO:0005524">
    <property type="term" value="F:ATP binding"/>
    <property type="evidence" value="ECO:0007669"/>
    <property type="project" value="UniProtKB-UniRule"/>
</dbReference>
<feature type="domain" description="Protein kinase" evidence="8">
    <location>
        <begin position="621"/>
        <end position="916"/>
    </location>
</feature>
<keyword evidence="1" id="KW-0808">Transferase</keyword>
<dbReference type="InterPro" id="IPR008271">
    <property type="entry name" value="Ser/Thr_kinase_AS"/>
</dbReference>
<dbReference type="InterPro" id="IPR017441">
    <property type="entry name" value="Protein_kinase_ATP_BS"/>
</dbReference>
<evidence type="ECO:0000313" key="9">
    <source>
        <dbReference type="EMBL" id="GMH55869.1"/>
    </source>
</evidence>
<feature type="compositionally biased region" description="Low complexity" evidence="5">
    <location>
        <begin position="408"/>
        <end position="420"/>
    </location>
</feature>
<evidence type="ECO:0000256" key="2">
    <source>
        <dbReference type="ARBA" id="ARBA00022741"/>
    </source>
</evidence>
<keyword evidence="1" id="KW-0723">Serine/threonine-protein kinase</keyword>
<dbReference type="PROSITE" id="PS00108">
    <property type="entry name" value="PROTEIN_KINASE_ST"/>
    <property type="match status" value="1"/>
</dbReference>
<dbReference type="PANTHER" id="PTHR44329">
    <property type="entry name" value="SERINE/THREONINE-PROTEIN KINASE TNNI3K-RELATED"/>
    <property type="match status" value="1"/>
</dbReference>
<dbReference type="Gene3D" id="3.30.200.20">
    <property type="entry name" value="Phosphorylase Kinase, domain 1"/>
    <property type="match status" value="1"/>
</dbReference>
<keyword evidence="6" id="KW-0472">Membrane</keyword>
<protein>
    <recommendedName>
        <fullName evidence="8">Protein kinase domain-containing protein</fullName>
    </recommendedName>
</protein>
<dbReference type="SMART" id="SM00220">
    <property type="entry name" value="S_TKc"/>
    <property type="match status" value="1"/>
</dbReference>
<dbReference type="SUPFAM" id="SSF56112">
    <property type="entry name" value="Protein kinase-like (PK-like)"/>
    <property type="match status" value="1"/>
</dbReference>
<sequence length="963" mass="105365">MPATTPPSLRPLLLPPLPILLALLLPLCSIIVSATTTTTTTTTITTDRHGNFHGSQALQPQIIISGDLLLDGSKSSLARLDLVSNLWSTKYHPELYLYGESDSTVYKILSNHSKTKNSDSKKENIKSELIVVGAFDTTCEDCQIQYCSVGKWSGYEFTRVGEGLCNSALSLGMKITTASMAGSKNLYVGGSFYTRAWNGEVSDFVKIFNVAHFNATSNIWAPLKFGQLTCSWCRVTVLALAWDEKTRTLHIGGKFNSIDGKNIRAGLAMYSEETGHLVAHPGGGLSFDDIAMDGVATALQFDPVSRVLYVMGSFDRLTQTGQLCHGLAAYETDSNIWTCLADELHSVEPSSGGNMLLTAHGLIVAGKANADSTWMSPDKPYTIALLSSKKNLTSSSALQGYDDDDDSTPSSSKPSSPTSSTEFSWSWLPGFPGHSKPLHTLANGFGEYENYVYVGGEDYLASWTMTRPTPTHKQKKTHNKHDHLVPVTTNLLGKSNTNVTGSIMSVAQLTIPLKKGDVVDNDNNNVVVVNDMNKMNISSMAIYFLTLGTLIGLAVAIICNRQIWDVILNRERSKTGISLDTLSYGSVENSDMEEAMQEAMKSRHLTKMGGVQITLIDPKEIVLQRIIGEGTFGRVWVAKWRSSQVAVKEFVFAQAAVMGRSTQRKEIIEEIVGEAGTMSCLRHPHILQLFGCSLTSQAIWIVSEVCCLGSLRQVLDDSDRSLSTKDKLKLAIDVADGMVYLHGKEPAIIHRDLKSHNIFVHEAGGIMSAKIGDWGSARAALAGNRTMTHGVGTACWLAPEVIKHSRASKLSDAYGFAIVLWELATRIEVYKGLTTMQIIAQVANEGLRPGAPEEECVFSSIMQGKRGLAVLFIVIVVISTTNKTLPPPPLIAACWDENPRKRYQFDRILKELQALLVDCEAMEENNDADADEESGLLLRGRTSSKAINVKKQKQSKPKDWRRR</sequence>
<keyword evidence="3 4" id="KW-0067">ATP-binding</keyword>
<evidence type="ECO:0000256" key="5">
    <source>
        <dbReference type="SAM" id="MobiDB-lite"/>
    </source>
</evidence>
<dbReference type="Proteomes" id="UP001162640">
    <property type="component" value="Unassembled WGS sequence"/>
</dbReference>